<dbReference type="GO" id="GO:0051301">
    <property type="term" value="P:cell division"/>
    <property type="evidence" value="ECO:0007669"/>
    <property type="project" value="UniProtKB-KW"/>
</dbReference>
<organism evidence="11 12">
    <name type="scientific">Leptolyngbya cf. ectocarpi LEGE 11479</name>
    <dbReference type="NCBI Taxonomy" id="1828722"/>
    <lineage>
        <taxon>Bacteria</taxon>
        <taxon>Bacillati</taxon>
        <taxon>Cyanobacteriota</taxon>
        <taxon>Cyanophyceae</taxon>
        <taxon>Leptolyngbyales</taxon>
        <taxon>Leptolyngbyaceae</taxon>
        <taxon>Leptolyngbya group</taxon>
        <taxon>Leptolyngbya</taxon>
    </lineage>
</organism>
<keyword evidence="7 8" id="KW-0961">Cell wall biogenesis/degradation</keyword>
<accession>A0A928ZXY7</accession>
<dbReference type="GO" id="GO:0005524">
    <property type="term" value="F:ATP binding"/>
    <property type="evidence" value="ECO:0007669"/>
    <property type="project" value="UniProtKB-UniRule"/>
</dbReference>
<comment type="caution">
    <text evidence="11">The sequence shown here is derived from an EMBL/GenBank/DDBJ whole genome shotgun (WGS) entry which is preliminary data.</text>
</comment>
<dbReference type="Pfam" id="PF08245">
    <property type="entry name" value="Mur_ligase_M"/>
    <property type="match status" value="1"/>
</dbReference>
<evidence type="ECO:0000256" key="1">
    <source>
        <dbReference type="ARBA" id="ARBA00004496"/>
    </source>
</evidence>
<dbReference type="PANTHER" id="PTHR43692">
    <property type="entry name" value="UDP-N-ACETYLMURAMOYLALANINE--D-GLUTAMATE LIGASE"/>
    <property type="match status" value="1"/>
</dbReference>
<comment type="subcellular location">
    <subcellularLocation>
        <location evidence="1 7 8">Cytoplasm</location>
    </subcellularLocation>
</comment>
<dbReference type="Gene3D" id="3.40.50.720">
    <property type="entry name" value="NAD(P)-binding Rossmann-like Domain"/>
    <property type="match status" value="1"/>
</dbReference>
<dbReference type="InterPro" id="IPR036615">
    <property type="entry name" value="Mur_ligase_C_dom_sf"/>
</dbReference>
<evidence type="ECO:0000256" key="8">
    <source>
        <dbReference type="RuleBase" id="RU003664"/>
    </source>
</evidence>
<comment type="catalytic activity">
    <reaction evidence="7 8">
        <text>UDP-N-acetyl-alpha-D-muramoyl-L-alanine + D-glutamate + ATP = UDP-N-acetyl-alpha-D-muramoyl-L-alanyl-D-glutamate + ADP + phosphate + H(+)</text>
        <dbReference type="Rhea" id="RHEA:16429"/>
        <dbReference type="ChEBI" id="CHEBI:15378"/>
        <dbReference type="ChEBI" id="CHEBI:29986"/>
        <dbReference type="ChEBI" id="CHEBI:30616"/>
        <dbReference type="ChEBI" id="CHEBI:43474"/>
        <dbReference type="ChEBI" id="CHEBI:83898"/>
        <dbReference type="ChEBI" id="CHEBI:83900"/>
        <dbReference type="ChEBI" id="CHEBI:456216"/>
        <dbReference type="EC" id="6.3.2.9"/>
    </reaction>
</comment>
<evidence type="ECO:0000313" key="11">
    <source>
        <dbReference type="EMBL" id="MBE9069496.1"/>
    </source>
</evidence>
<dbReference type="GO" id="GO:0009252">
    <property type="term" value="P:peptidoglycan biosynthetic process"/>
    <property type="evidence" value="ECO:0007669"/>
    <property type="project" value="UniProtKB-UniRule"/>
</dbReference>
<gene>
    <name evidence="7" type="primary">murD</name>
    <name evidence="11" type="ORF">IQ260_22885</name>
</gene>
<keyword evidence="7 8" id="KW-0573">Peptidoglycan synthesis</keyword>
<dbReference type="Gene3D" id="3.90.190.20">
    <property type="entry name" value="Mur ligase, C-terminal domain"/>
    <property type="match status" value="1"/>
</dbReference>
<dbReference type="EMBL" id="JADEXP010000281">
    <property type="protein sequence ID" value="MBE9069496.1"/>
    <property type="molecule type" value="Genomic_DNA"/>
</dbReference>
<feature type="binding site" evidence="7">
    <location>
        <begin position="122"/>
        <end position="128"/>
    </location>
    <ligand>
        <name>ATP</name>
        <dbReference type="ChEBI" id="CHEBI:30616"/>
    </ligand>
</feature>
<comment type="similarity">
    <text evidence="7">Belongs to the MurCDEF family.</text>
</comment>
<dbReference type="HAMAP" id="MF_00639">
    <property type="entry name" value="MurD"/>
    <property type="match status" value="1"/>
</dbReference>
<dbReference type="RefSeq" id="WP_193995395.1">
    <property type="nucleotide sequence ID" value="NZ_JADEXP010000281.1"/>
</dbReference>
<keyword evidence="7 8" id="KW-0133">Cell shape</keyword>
<evidence type="ECO:0000259" key="10">
    <source>
        <dbReference type="Pfam" id="PF08245"/>
    </source>
</evidence>
<dbReference type="Gene3D" id="3.40.1190.10">
    <property type="entry name" value="Mur-like, catalytic domain"/>
    <property type="match status" value="1"/>
</dbReference>
<name>A0A928ZXY7_LEPEC</name>
<dbReference type="GO" id="GO:0008360">
    <property type="term" value="P:regulation of cell shape"/>
    <property type="evidence" value="ECO:0007669"/>
    <property type="project" value="UniProtKB-KW"/>
</dbReference>
<keyword evidence="4 7" id="KW-0436">Ligase</keyword>
<evidence type="ECO:0000256" key="2">
    <source>
        <dbReference type="ARBA" id="ARBA00004752"/>
    </source>
</evidence>
<dbReference type="InterPro" id="IPR013221">
    <property type="entry name" value="Mur_ligase_cen"/>
</dbReference>
<evidence type="ECO:0000256" key="7">
    <source>
        <dbReference type="HAMAP-Rule" id="MF_00639"/>
    </source>
</evidence>
<keyword evidence="6 7" id="KW-0067">ATP-binding</keyword>
<protein>
    <recommendedName>
        <fullName evidence="7 8">UDP-N-acetylmuramoylalanine--D-glutamate ligase</fullName>
        <ecNumber evidence="7 8">6.3.2.9</ecNumber>
    </recommendedName>
    <alternativeName>
        <fullName evidence="7">D-glutamic acid-adding enzyme</fullName>
    </alternativeName>
    <alternativeName>
        <fullName evidence="7">UDP-N-acetylmuramoyl-L-alanyl-D-glutamate synthetase</fullName>
    </alternativeName>
</protein>
<dbReference type="SUPFAM" id="SSF53623">
    <property type="entry name" value="MurD-like peptide ligases, catalytic domain"/>
    <property type="match status" value="1"/>
</dbReference>
<dbReference type="GO" id="GO:0008764">
    <property type="term" value="F:UDP-N-acetylmuramoylalanine-D-glutamate ligase activity"/>
    <property type="evidence" value="ECO:0007669"/>
    <property type="project" value="UniProtKB-UniRule"/>
</dbReference>
<keyword evidence="12" id="KW-1185">Reference proteome</keyword>
<dbReference type="InterPro" id="IPR004101">
    <property type="entry name" value="Mur_ligase_C"/>
</dbReference>
<dbReference type="SUPFAM" id="SSF53244">
    <property type="entry name" value="MurD-like peptide ligases, peptide-binding domain"/>
    <property type="match status" value="1"/>
</dbReference>
<feature type="domain" description="Mur ligase C-terminal" evidence="9">
    <location>
        <begin position="318"/>
        <end position="434"/>
    </location>
</feature>
<dbReference type="NCBIfam" id="TIGR01087">
    <property type="entry name" value="murD"/>
    <property type="match status" value="1"/>
</dbReference>
<evidence type="ECO:0000256" key="4">
    <source>
        <dbReference type="ARBA" id="ARBA00022598"/>
    </source>
</evidence>
<keyword evidence="7 8" id="KW-0132">Cell division</keyword>
<comment type="function">
    <text evidence="7 8">Cell wall formation. Catalyzes the addition of glutamate to the nucleotide precursor UDP-N-acetylmuramoyl-L-alanine (UMA).</text>
</comment>
<dbReference type="InterPro" id="IPR036565">
    <property type="entry name" value="Mur-like_cat_sf"/>
</dbReference>
<dbReference type="PANTHER" id="PTHR43692:SF1">
    <property type="entry name" value="UDP-N-ACETYLMURAMOYLALANINE--D-GLUTAMATE LIGASE"/>
    <property type="match status" value="1"/>
</dbReference>
<dbReference type="AlphaFoldDB" id="A0A928ZXY7"/>
<dbReference type="Proteomes" id="UP000615026">
    <property type="component" value="Unassembled WGS sequence"/>
</dbReference>
<dbReference type="Pfam" id="PF21799">
    <property type="entry name" value="MurD-like_N"/>
    <property type="match status" value="1"/>
</dbReference>
<proteinExistence type="inferred from homology"/>
<sequence>MEAAKLDQPESQPTAYVIGLGLSGVAAARLLKKQGWQVVISDRNSGERQLAQQQTLASENIDVKLGHTFSADDPMDLVVASPGVPWDLPGLVTARENGICTIGEMELAWRALSHLPWLGITGTNGKTTTTELVAAIFKAANLSAPACGNIGYAACQVALDPEPDWVIAELSSYQIEASIGPKPKIGIWTTFTPDHLSRHKTIDNYYAIKAALLERSDKRILNGDDPYLRETLVNRWDHSYWTSIDGPNAIAPIIPSTYIDHHGWVVHQDEQVLMASSLKMVGRHNLQNLLMAVAAAKLAGVPNDAIAIAIENFSGVAHRLEYIATWEGIDFINDSKATNYDAAEVGLDSVDGPVILIAGGDEKEGDDSVWLERIKEKTVQVLLIGDAAAKFSQRLIDVGYGRFEVVETMEHAVRRSQEIALGLKAKVVLLSPACASFDQYANFEARGDDFRSQCERVLQ</sequence>
<keyword evidence="7 8" id="KW-0131">Cell cycle</keyword>
<comment type="pathway">
    <text evidence="2 7 8">Cell wall biogenesis; peptidoglycan biosynthesis.</text>
</comment>
<dbReference type="GO" id="GO:0005737">
    <property type="term" value="C:cytoplasm"/>
    <property type="evidence" value="ECO:0007669"/>
    <property type="project" value="UniProtKB-SubCell"/>
</dbReference>
<feature type="domain" description="Mur ligase central" evidence="10">
    <location>
        <begin position="120"/>
        <end position="296"/>
    </location>
</feature>
<keyword evidence="5 7" id="KW-0547">Nucleotide-binding</keyword>
<dbReference type="InterPro" id="IPR005762">
    <property type="entry name" value="MurD"/>
</dbReference>
<dbReference type="EC" id="6.3.2.9" evidence="7 8"/>
<dbReference type="SUPFAM" id="SSF51984">
    <property type="entry name" value="MurCD N-terminal domain"/>
    <property type="match status" value="1"/>
</dbReference>
<dbReference type="Pfam" id="PF02875">
    <property type="entry name" value="Mur_ligase_C"/>
    <property type="match status" value="1"/>
</dbReference>
<keyword evidence="3 7" id="KW-0963">Cytoplasm</keyword>
<reference evidence="11" key="1">
    <citation type="submission" date="2020-10" db="EMBL/GenBank/DDBJ databases">
        <authorList>
            <person name="Castelo-Branco R."/>
            <person name="Eusebio N."/>
            <person name="Adriana R."/>
            <person name="Vieira A."/>
            <person name="Brugerolle De Fraissinette N."/>
            <person name="Rezende De Castro R."/>
            <person name="Schneider M.P."/>
            <person name="Vasconcelos V."/>
            <person name="Leao P.N."/>
        </authorList>
    </citation>
    <scope>NUCLEOTIDE SEQUENCE</scope>
    <source>
        <strain evidence="11">LEGE 11479</strain>
    </source>
</reference>
<evidence type="ECO:0000313" key="12">
    <source>
        <dbReference type="Proteomes" id="UP000615026"/>
    </source>
</evidence>
<evidence type="ECO:0000259" key="9">
    <source>
        <dbReference type="Pfam" id="PF02875"/>
    </source>
</evidence>
<dbReference type="GO" id="GO:0071555">
    <property type="term" value="P:cell wall organization"/>
    <property type="evidence" value="ECO:0007669"/>
    <property type="project" value="UniProtKB-KW"/>
</dbReference>
<evidence type="ECO:0000256" key="6">
    <source>
        <dbReference type="ARBA" id="ARBA00022840"/>
    </source>
</evidence>
<evidence type="ECO:0000256" key="3">
    <source>
        <dbReference type="ARBA" id="ARBA00022490"/>
    </source>
</evidence>
<evidence type="ECO:0000256" key="5">
    <source>
        <dbReference type="ARBA" id="ARBA00022741"/>
    </source>
</evidence>